<dbReference type="GO" id="GO:0006171">
    <property type="term" value="P:cAMP biosynthetic process"/>
    <property type="evidence" value="ECO:0007669"/>
    <property type="project" value="TreeGrafter"/>
</dbReference>
<evidence type="ECO:0000256" key="1">
    <source>
        <dbReference type="ARBA" id="ARBA00004196"/>
    </source>
</evidence>
<dbReference type="GO" id="GO:0035556">
    <property type="term" value="P:intracellular signal transduction"/>
    <property type="evidence" value="ECO:0007669"/>
    <property type="project" value="InterPro"/>
</dbReference>
<dbReference type="InterPro" id="IPR029787">
    <property type="entry name" value="Nucleotide_cyclase"/>
</dbReference>
<dbReference type="FunFam" id="3.30.70.1230:FF:000016">
    <property type="entry name" value="Adenylate/guanylate cyclase domain-containing protein"/>
    <property type="match status" value="1"/>
</dbReference>
<dbReference type="PANTHER" id="PTHR43081">
    <property type="entry name" value="ADENYLATE CYCLASE, TERMINAL-DIFFERENTIATION SPECIFIC-RELATED"/>
    <property type="match status" value="1"/>
</dbReference>
<gene>
    <name evidence="9" type="primary">gidA_1</name>
    <name evidence="9" type="ORF">SKTS_06370</name>
</gene>
<evidence type="ECO:0000256" key="3">
    <source>
        <dbReference type="ARBA" id="ARBA00022475"/>
    </source>
</evidence>
<evidence type="ECO:0000256" key="7">
    <source>
        <dbReference type="SAM" id="Phobius"/>
    </source>
</evidence>
<dbReference type="AlphaFoldDB" id="A0A6F8V9E0"/>
<name>A0A6F8V9E0_9PROT</name>
<comment type="similarity">
    <text evidence="2">Belongs to the adenylyl cyclase class-3 family.</text>
</comment>
<evidence type="ECO:0000259" key="8">
    <source>
        <dbReference type="PROSITE" id="PS50125"/>
    </source>
</evidence>
<dbReference type="EMBL" id="AP022853">
    <property type="protein sequence ID" value="BCB25751.1"/>
    <property type="molecule type" value="Genomic_DNA"/>
</dbReference>
<sequence>MKKTLRKHAVPIALGMLVLLIFLLHAAKIVAIPFMQNLETISYDARLRLTMPQTLDRRIVIVDIDEKSLAEEGRWPWGRDKVAALLEQLFGRYKVAIVGFDVVFAEKDDSSGLNTLERLGRTEFKDIPQFQSRLAQLRPQLDHDQLLARTLAKHPVVLGYYFTDFQGRASGKLPEPAFGTGSFVDSSSVFVTASGYGANLAEFQRATGNAGHFTPFPDFDGVARREPMLIEYGGAYYEALSLAMVRTLHGAPPIQAVIEQDSGGETLEGLRVGKLKIPIDENVSALIPYRGKQGSYPYISASDVLHGRASAGAMAGAIVLVGTTAPGLMDLRSTPVGAVYPGVEIHANLIAGMLDHDIKEKPAYMLGVDLAQTLLLGLLLAIFMPTLNPVRASLLALGALLWSFGVNLALWQYANMVMPLAATVTMILTLFVLGMSYGFFVEARAKRQISGLFGQYVPPQLVDEMSDDPGSFTMEGENREMTVLFADVRNFTSMSEGLDPKALSKLMNDYMTPMTRIIHQHRGTVDKYIGDAIMAFWGAPLADTDHARHAVTAALEMQRTLAALRPQFIARGWSDIRIGIGINSGMMNVGNMGSEFRTAYTVMGDAVNLGSRLEGLTKVYGVGIMVSEDTKNLLPDIVFRELDKVRVKGKDIPVSIYEPLGPTEEVGPSKLDELRQFQHAIELYRARQWDQAETCLQSLQQAAPQDTLYPLYLQRIARFRADPPAADWDGTFVFLRK</sequence>
<dbReference type="RefSeq" id="WP_173060276.1">
    <property type="nucleotide sequence ID" value="NZ_AP022853.1"/>
</dbReference>
<evidence type="ECO:0000256" key="4">
    <source>
        <dbReference type="ARBA" id="ARBA00022692"/>
    </source>
</evidence>
<keyword evidence="10" id="KW-1185">Reference proteome</keyword>
<feature type="transmembrane region" description="Helical" evidence="7">
    <location>
        <begin position="420"/>
        <end position="440"/>
    </location>
</feature>
<dbReference type="InterPro" id="IPR050697">
    <property type="entry name" value="Adenylyl/Guanylyl_Cyclase_3/4"/>
</dbReference>
<comment type="subcellular location">
    <subcellularLocation>
        <location evidence="1">Cell envelope</location>
    </subcellularLocation>
</comment>
<dbReference type="InterPro" id="IPR007890">
    <property type="entry name" value="CHASE2"/>
</dbReference>
<feature type="domain" description="Guanylate cyclase" evidence="8">
    <location>
        <begin position="482"/>
        <end position="614"/>
    </location>
</feature>
<dbReference type="GO" id="GO:0030313">
    <property type="term" value="C:cell envelope"/>
    <property type="evidence" value="ECO:0007669"/>
    <property type="project" value="UniProtKB-SubCell"/>
</dbReference>
<keyword evidence="4 7" id="KW-0812">Transmembrane</keyword>
<evidence type="ECO:0000313" key="10">
    <source>
        <dbReference type="Proteomes" id="UP000502260"/>
    </source>
</evidence>
<dbReference type="SMART" id="SM01080">
    <property type="entry name" value="CHASE2"/>
    <property type="match status" value="1"/>
</dbReference>
<evidence type="ECO:0000256" key="2">
    <source>
        <dbReference type="ARBA" id="ARBA00005381"/>
    </source>
</evidence>
<reference evidence="10" key="1">
    <citation type="submission" date="2020-03" db="EMBL/GenBank/DDBJ databases">
        <title>Complete genome sequence of sulfur-oxidizing bacterium skT11.</title>
        <authorList>
            <person name="Kanda M."/>
            <person name="Kojima H."/>
            <person name="Fukui M."/>
        </authorList>
    </citation>
    <scope>NUCLEOTIDE SEQUENCE [LARGE SCALE GENOMIC DNA]</scope>
    <source>
        <strain evidence="10">skT11</strain>
    </source>
</reference>
<dbReference type="CDD" id="cd07302">
    <property type="entry name" value="CHD"/>
    <property type="match status" value="1"/>
</dbReference>
<proteinExistence type="inferred from homology"/>
<dbReference type="Pfam" id="PF00211">
    <property type="entry name" value="Guanylate_cyc"/>
    <property type="match status" value="1"/>
</dbReference>
<dbReference type="GO" id="GO:0004016">
    <property type="term" value="F:adenylate cyclase activity"/>
    <property type="evidence" value="ECO:0007669"/>
    <property type="project" value="UniProtKB-ARBA"/>
</dbReference>
<keyword evidence="6 7" id="KW-0472">Membrane</keyword>
<keyword evidence="5 7" id="KW-1133">Transmembrane helix</keyword>
<dbReference type="PANTHER" id="PTHR43081:SF1">
    <property type="entry name" value="ADENYLATE CYCLASE, TERMINAL-DIFFERENTIATION SPECIFIC"/>
    <property type="match status" value="1"/>
</dbReference>
<feature type="transmembrane region" description="Helical" evidence="7">
    <location>
        <begin position="363"/>
        <end position="382"/>
    </location>
</feature>
<dbReference type="Proteomes" id="UP000502260">
    <property type="component" value="Chromosome"/>
</dbReference>
<evidence type="ECO:0000256" key="6">
    <source>
        <dbReference type="ARBA" id="ARBA00023136"/>
    </source>
</evidence>
<evidence type="ECO:0000256" key="5">
    <source>
        <dbReference type="ARBA" id="ARBA00022989"/>
    </source>
</evidence>
<keyword evidence="3" id="KW-1003">Cell membrane</keyword>
<accession>A0A6F8V9E0</accession>
<dbReference type="Gene3D" id="3.30.70.1230">
    <property type="entry name" value="Nucleotide cyclase"/>
    <property type="match status" value="1"/>
</dbReference>
<protein>
    <submittedName>
        <fullName evidence="9">Adenylate/guanylate cyclase domain-containing protein</fullName>
    </submittedName>
</protein>
<feature type="transmembrane region" description="Helical" evidence="7">
    <location>
        <begin position="394"/>
        <end position="414"/>
    </location>
</feature>
<evidence type="ECO:0000313" key="9">
    <source>
        <dbReference type="EMBL" id="BCB25751.1"/>
    </source>
</evidence>
<organism evidence="9 10">
    <name type="scientific">Sulfurimicrobium lacus</name>
    <dbReference type="NCBI Taxonomy" id="2715678"/>
    <lineage>
        <taxon>Bacteria</taxon>
        <taxon>Pseudomonadati</taxon>
        <taxon>Pseudomonadota</taxon>
        <taxon>Betaproteobacteria</taxon>
        <taxon>Nitrosomonadales</taxon>
        <taxon>Sulfuricellaceae</taxon>
        <taxon>Sulfurimicrobium</taxon>
    </lineage>
</organism>
<dbReference type="PROSITE" id="PS50125">
    <property type="entry name" value="GUANYLATE_CYCLASE_2"/>
    <property type="match status" value="1"/>
</dbReference>
<dbReference type="InterPro" id="IPR001054">
    <property type="entry name" value="A/G_cyclase"/>
</dbReference>
<dbReference type="KEGG" id="slac:SKTS_06370"/>
<dbReference type="Pfam" id="PF05226">
    <property type="entry name" value="CHASE2"/>
    <property type="match status" value="1"/>
</dbReference>
<dbReference type="SMART" id="SM00044">
    <property type="entry name" value="CYCc"/>
    <property type="match status" value="1"/>
</dbReference>
<dbReference type="SUPFAM" id="SSF55073">
    <property type="entry name" value="Nucleotide cyclase"/>
    <property type="match status" value="1"/>
</dbReference>